<evidence type="ECO:0000256" key="1">
    <source>
        <dbReference type="ARBA" id="ARBA00023015"/>
    </source>
</evidence>
<gene>
    <name evidence="4" type="ORF">FAP39_05450</name>
</gene>
<feature type="domain" description="HTH araC/xylS-type" evidence="3">
    <location>
        <begin position="224"/>
        <end position="322"/>
    </location>
</feature>
<keyword evidence="2" id="KW-0804">Transcription</keyword>
<organism evidence="4 5">
    <name type="scientific">Shimia litoralis</name>
    <dbReference type="NCBI Taxonomy" id="420403"/>
    <lineage>
        <taxon>Bacteria</taxon>
        <taxon>Pseudomonadati</taxon>
        <taxon>Pseudomonadota</taxon>
        <taxon>Alphaproteobacteria</taxon>
        <taxon>Rhodobacterales</taxon>
        <taxon>Roseobacteraceae</taxon>
    </lineage>
</organism>
<dbReference type="PANTHER" id="PTHR43130:SF3">
    <property type="entry name" value="HTH-TYPE TRANSCRIPTIONAL REGULATOR RV1931C"/>
    <property type="match status" value="1"/>
</dbReference>
<evidence type="ECO:0000313" key="5">
    <source>
        <dbReference type="Proteomes" id="UP000306575"/>
    </source>
</evidence>
<dbReference type="GO" id="GO:0003700">
    <property type="term" value="F:DNA-binding transcription factor activity"/>
    <property type="evidence" value="ECO:0007669"/>
    <property type="project" value="InterPro"/>
</dbReference>
<dbReference type="CDD" id="cd03136">
    <property type="entry name" value="GATase1_AraC_ArgR_like"/>
    <property type="match status" value="1"/>
</dbReference>
<accession>A0A4U7N6P1</accession>
<dbReference type="Gene3D" id="1.10.10.60">
    <property type="entry name" value="Homeodomain-like"/>
    <property type="match status" value="1"/>
</dbReference>
<dbReference type="GO" id="GO:0043565">
    <property type="term" value="F:sequence-specific DNA binding"/>
    <property type="evidence" value="ECO:0007669"/>
    <property type="project" value="InterPro"/>
</dbReference>
<dbReference type="Pfam" id="PF01965">
    <property type="entry name" value="DJ-1_PfpI"/>
    <property type="match status" value="1"/>
</dbReference>
<dbReference type="Proteomes" id="UP000306575">
    <property type="component" value="Unassembled WGS sequence"/>
</dbReference>
<dbReference type="InterPro" id="IPR009057">
    <property type="entry name" value="Homeodomain-like_sf"/>
</dbReference>
<dbReference type="InterPro" id="IPR018060">
    <property type="entry name" value="HTH_AraC"/>
</dbReference>
<dbReference type="SUPFAM" id="SSF46689">
    <property type="entry name" value="Homeodomain-like"/>
    <property type="match status" value="2"/>
</dbReference>
<dbReference type="Pfam" id="PF12833">
    <property type="entry name" value="HTH_18"/>
    <property type="match status" value="1"/>
</dbReference>
<sequence>MSETAKMSFFPKSTPLETAVLVFDQCNTLSFAAAVDPMRAANRRSGSTLFDWTFYTASGDPAQLTSGPLIQGPPIASLARCDLLLLVAGFGLEDHATPRLLSSLRRLCKSGAVIAAIDGAPWLLAQAGLLDGHVATTHWEDLDAFATRFPQIDTRKDRFVISPPFATSGGAAPGLDMMLFLIAERFGRPLADRVASAFLYDPLAAGPQRPSAPADPIRRNPQIARALNIMSQTIDVPLSIGEIARQVSLSVRSLEQRFSNHLDMSPHAYYLRVRLNEALRLATDTDMPVQEIALATGFSSQTSFSRAFRRIHGNSVRSVRSAAPPERNFGAP</sequence>
<dbReference type="PANTHER" id="PTHR43130">
    <property type="entry name" value="ARAC-FAMILY TRANSCRIPTIONAL REGULATOR"/>
    <property type="match status" value="1"/>
</dbReference>
<name>A0A4U7N6P1_9RHOB</name>
<dbReference type="Gene3D" id="3.40.50.880">
    <property type="match status" value="1"/>
</dbReference>
<evidence type="ECO:0000259" key="3">
    <source>
        <dbReference type="PROSITE" id="PS01124"/>
    </source>
</evidence>
<dbReference type="OrthoDB" id="9793400at2"/>
<comment type="caution">
    <text evidence="4">The sequence shown here is derived from an EMBL/GenBank/DDBJ whole genome shotgun (WGS) entry which is preliminary data.</text>
</comment>
<dbReference type="InterPro" id="IPR052158">
    <property type="entry name" value="INH-QAR"/>
</dbReference>
<protein>
    <submittedName>
        <fullName evidence="4">GlxA family transcriptional regulator</fullName>
    </submittedName>
</protein>
<dbReference type="SMART" id="SM00342">
    <property type="entry name" value="HTH_ARAC"/>
    <property type="match status" value="1"/>
</dbReference>
<dbReference type="SUPFAM" id="SSF52317">
    <property type="entry name" value="Class I glutamine amidotransferase-like"/>
    <property type="match status" value="1"/>
</dbReference>
<keyword evidence="5" id="KW-1185">Reference proteome</keyword>
<dbReference type="InterPro" id="IPR002818">
    <property type="entry name" value="DJ-1/PfpI"/>
</dbReference>
<dbReference type="AlphaFoldDB" id="A0A4U7N6P1"/>
<reference evidence="4 5" key="1">
    <citation type="submission" date="2019-04" db="EMBL/GenBank/DDBJ databases">
        <title>Genome sequence of Pelagicola litoralis CL-ES2.</title>
        <authorList>
            <person name="Cao J."/>
        </authorList>
    </citation>
    <scope>NUCLEOTIDE SEQUENCE [LARGE SCALE GENOMIC DNA]</scope>
    <source>
        <strain evidence="4 5">CL-ES2</strain>
    </source>
</reference>
<dbReference type="PROSITE" id="PS01124">
    <property type="entry name" value="HTH_ARAC_FAMILY_2"/>
    <property type="match status" value="1"/>
</dbReference>
<keyword evidence="1" id="KW-0805">Transcription regulation</keyword>
<dbReference type="InterPro" id="IPR029062">
    <property type="entry name" value="Class_I_gatase-like"/>
</dbReference>
<dbReference type="EMBL" id="SULI01000004">
    <property type="protein sequence ID" value="TKZ21549.1"/>
    <property type="molecule type" value="Genomic_DNA"/>
</dbReference>
<evidence type="ECO:0000313" key="4">
    <source>
        <dbReference type="EMBL" id="TKZ21549.1"/>
    </source>
</evidence>
<proteinExistence type="predicted"/>
<evidence type="ECO:0000256" key="2">
    <source>
        <dbReference type="ARBA" id="ARBA00023163"/>
    </source>
</evidence>